<keyword evidence="1" id="KW-0472">Membrane</keyword>
<dbReference type="InterPro" id="IPR005182">
    <property type="entry name" value="YdbS-like_PH"/>
</dbReference>
<evidence type="ECO:0000256" key="1">
    <source>
        <dbReference type="SAM" id="Phobius"/>
    </source>
</evidence>
<reference evidence="3 4" key="1">
    <citation type="submission" date="2017-09" db="EMBL/GenBank/DDBJ databases">
        <authorList>
            <person name="Ehlers B."/>
            <person name="Leendertz F.H."/>
        </authorList>
    </citation>
    <scope>NUCLEOTIDE SEQUENCE [LARGE SCALE GENOMIC DNA]</scope>
    <source>
        <strain evidence="3 4">CGMCC 1.05381</strain>
    </source>
</reference>
<dbReference type="AlphaFoldDB" id="A0A2C8Y6D3"/>
<evidence type="ECO:0000313" key="3">
    <source>
        <dbReference type="EMBL" id="SOE45692.1"/>
    </source>
</evidence>
<dbReference type="Proteomes" id="UP000219440">
    <property type="component" value="Unassembled WGS sequence"/>
</dbReference>
<dbReference type="PANTHER" id="PTHR37938:SF1">
    <property type="entry name" value="BLL0215 PROTEIN"/>
    <property type="match status" value="1"/>
</dbReference>
<keyword evidence="1" id="KW-0812">Transmembrane</keyword>
<accession>A0A2C8Y6D3</accession>
<gene>
    <name evidence="3" type="ORF">SAMN06296378_0078</name>
</gene>
<feature type="transmembrane region" description="Helical" evidence="1">
    <location>
        <begin position="21"/>
        <end position="42"/>
    </location>
</feature>
<evidence type="ECO:0000259" key="2">
    <source>
        <dbReference type="Pfam" id="PF03703"/>
    </source>
</evidence>
<dbReference type="PANTHER" id="PTHR37938">
    <property type="entry name" value="BLL0215 PROTEIN"/>
    <property type="match status" value="1"/>
</dbReference>
<feature type="transmembrane region" description="Helical" evidence="1">
    <location>
        <begin position="48"/>
        <end position="71"/>
    </location>
</feature>
<sequence length="162" mass="18296">MNARPERDTVIVKLRPHSRALFWPTVVLVVVAGGVGYVAGLVTEQWQFLVVLVIAALLVFTGWLMPLCRWLSRRTTITTRRIVVRSGIFMRTRQELLHSRAHDVTVRRNALQAVFRSGDVVLNSGQDNPVVLRDVPSADLVQEALHELIEAAQREQPSNQQQ</sequence>
<keyword evidence="1" id="KW-1133">Transmembrane helix</keyword>
<organism evidence="3 4">
    <name type="scientific">Salinibacterium xinjiangense</name>
    <dbReference type="NCBI Taxonomy" id="386302"/>
    <lineage>
        <taxon>Bacteria</taxon>
        <taxon>Bacillati</taxon>
        <taxon>Actinomycetota</taxon>
        <taxon>Actinomycetes</taxon>
        <taxon>Micrococcales</taxon>
        <taxon>Microbacteriaceae</taxon>
        <taxon>Salinibacterium</taxon>
    </lineage>
</organism>
<proteinExistence type="predicted"/>
<dbReference type="RefSeq" id="WP_097059289.1">
    <property type="nucleotide sequence ID" value="NZ_BMLC01000002.1"/>
</dbReference>
<protein>
    <submittedName>
        <fullName evidence="3">Membrane protein YdbS, contains bPH2 (Pleckstrin homology) domain</fullName>
    </submittedName>
</protein>
<dbReference type="Pfam" id="PF03703">
    <property type="entry name" value="bPH_2"/>
    <property type="match status" value="1"/>
</dbReference>
<name>A0A2C8Y6D3_9MICO</name>
<evidence type="ECO:0000313" key="4">
    <source>
        <dbReference type="Proteomes" id="UP000219440"/>
    </source>
</evidence>
<dbReference type="OrthoDB" id="4990503at2"/>
<keyword evidence="4" id="KW-1185">Reference proteome</keyword>
<dbReference type="EMBL" id="OCST01000001">
    <property type="protein sequence ID" value="SOE45692.1"/>
    <property type="molecule type" value="Genomic_DNA"/>
</dbReference>
<feature type="domain" description="YdbS-like PH" evidence="2">
    <location>
        <begin position="70"/>
        <end position="143"/>
    </location>
</feature>